<evidence type="ECO:0000256" key="1">
    <source>
        <dbReference type="ARBA" id="ARBA00004434"/>
    </source>
</evidence>
<evidence type="ECO:0000259" key="13">
    <source>
        <dbReference type="PROSITE" id="PS50969"/>
    </source>
</evidence>
<dbReference type="FunFam" id="3.40.50.1000:FF:000019">
    <property type="entry name" value="Mitochondrial import inner membrane translocase subunit TIM50"/>
    <property type="match status" value="1"/>
</dbReference>
<keyword evidence="7 12" id="KW-0809">Transit peptide</keyword>
<evidence type="ECO:0000256" key="11">
    <source>
        <dbReference type="ARBA" id="ARBA00023136"/>
    </source>
</evidence>
<keyword evidence="15" id="KW-1185">Reference proteome</keyword>
<keyword evidence="9 12" id="KW-0811">Translocation</keyword>
<dbReference type="InterPro" id="IPR050365">
    <property type="entry name" value="TIM50"/>
</dbReference>
<evidence type="ECO:0000256" key="5">
    <source>
        <dbReference type="ARBA" id="ARBA00022792"/>
    </source>
</evidence>
<evidence type="ECO:0000256" key="2">
    <source>
        <dbReference type="ARBA" id="ARBA00006344"/>
    </source>
</evidence>
<proteinExistence type="inferred from homology"/>
<comment type="subcellular location">
    <subcellularLocation>
        <location evidence="1 12">Mitochondrion inner membrane</location>
        <topology evidence="1 12">Single-pass membrane protein</topology>
    </subcellularLocation>
</comment>
<keyword evidence="6 12" id="KW-0653">Protein transport</keyword>
<dbReference type="GO" id="GO:0005744">
    <property type="term" value="C:TIM23 mitochondrial import inner membrane translocase complex"/>
    <property type="evidence" value="ECO:0007669"/>
    <property type="project" value="UniProtKB-UniRule"/>
</dbReference>
<keyword evidence="5" id="KW-0999">Mitochondrion inner membrane</keyword>
<dbReference type="InterPro" id="IPR004274">
    <property type="entry name" value="FCP1_dom"/>
</dbReference>
<keyword evidence="10 12" id="KW-0496">Mitochondrion</keyword>
<gene>
    <name evidence="14" type="ORF">SLEP1_g29674</name>
</gene>
<keyword evidence="8" id="KW-1133">Transmembrane helix</keyword>
<evidence type="ECO:0000256" key="12">
    <source>
        <dbReference type="RuleBase" id="RU365079"/>
    </source>
</evidence>
<dbReference type="PANTHER" id="PTHR12210">
    <property type="entry name" value="DULLARD PROTEIN PHOSPHATASE"/>
    <property type="match status" value="1"/>
</dbReference>
<keyword evidence="3 12" id="KW-0813">Transport</keyword>
<dbReference type="InterPro" id="IPR036412">
    <property type="entry name" value="HAD-like_sf"/>
</dbReference>
<comment type="caution">
    <text evidence="14">The sequence shown here is derived from an EMBL/GenBank/DDBJ whole genome shotgun (WGS) entry which is preliminary data.</text>
</comment>
<evidence type="ECO:0000256" key="8">
    <source>
        <dbReference type="ARBA" id="ARBA00022989"/>
    </source>
</evidence>
<sequence>MASTVLRSRIVSRLRTVKTNGCGINRKSFSSETVSNPPKEAIISAQSNLSDAQPVTPPPEAAPQVSERKSGGILKCWVYFFSCFPFFYVKYRGLLYSAAMTVPAKSIELYLDLRRLVEDQVQGFTEPTSDKLLPDLHPAEQHVFTLVLDLNETLLFTDWKRDRGWRTFKRPGVDPFLEHLAKFYEIIVYSDQLNMYVDPVCDRLDPNHYIRYRLSRGATKYQDGKHYRDLSKLNRDPAKILYVSGHAFDSSLQPENCVPIKPYKLETDDTALLDLIPFLEYVARNSPSDIRAVLKSYERKDIAKEFLERSKEYQRRMQEQRQQQRSLWRR</sequence>
<evidence type="ECO:0000256" key="10">
    <source>
        <dbReference type="ARBA" id="ARBA00023128"/>
    </source>
</evidence>
<dbReference type="AlphaFoldDB" id="A0AAV5K6L2"/>
<protein>
    <recommendedName>
        <fullName evidence="12">Mitochondrial import inner membrane translocase subunit TIM50</fullName>
    </recommendedName>
</protein>
<dbReference type="InterPro" id="IPR023214">
    <property type="entry name" value="HAD_sf"/>
</dbReference>
<evidence type="ECO:0000256" key="7">
    <source>
        <dbReference type="ARBA" id="ARBA00022946"/>
    </source>
</evidence>
<comment type="similarity">
    <text evidence="2 12">Belongs to the TIM50 family.</text>
</comment>
<dbReference type="Gene3D" id="3.40.50.1000">
    <property type="entry name" value="HAD superfamily/HAD-like"/>
    <property type="match status" value="1"/>
</dbReference>
<evidence type="ECO:0000256" key="3">
    <source>
        <dbReference type="ARBA" id="ARBA00022448"/>
    </source>
</evidence>
<feature type="domain" description="FCP1 homology" evidence="13">
    <location>
        <begin position="139"/>
        <end position="282"/>
    </location>
</feature>
<dbReference type="SMART" id="SM00577">
    <property type="entry name" value="CPDc"/>
    <property type="match status" value="1"/>
</dbReference>
<keyword evidence="11" id="KW-0472">Membrane</keyword>
<evidence type="ECO:0000256" key="6">
    <source>
        <dbReference type="ARBA" id="ARBA00022927"/>
    </source>
</evidence>
<organism evidence="14 15">
    <name type="scientific">Rubroshorea leprosula</name>
    <dbReference type="NCBI Taxonomy" id="152421"/>
    <lineage>
        <taxon>Eukaryota</taxon>
        <taxon>Viridiplantae</taxon>
        <taxon>Streptophyta</taxon>
        <taxon>Embryophyta</taxon>
        <taxon>Tracheophyta</taxon>
        <taxon>Spermatophyta</taxon>
        <taxon>Magnoliopsida</taxon>
        <taxon>eudicotyledons</taxon>
        <taxon>Gunneridae</taxon>
        <taxon>Pentapetalae</taxon>
        <taxon>rosids</taxon>
        <taxon>malvids</taxon>
        <taxon>Malvales</taxon>
        <taxon>Dipterocarpaceae</taxon>
        <taxon>Rubroshorea</taxon>
    </lineage>
</organism>
<accession>A0AAV5K6L2</accession>
<reference evidence="14 15" key="1">
    <citation type="journal article" date="2021" name="Commun. Biol.">
        <title>The genome of Shorea leprosula (Dipterocarpaceae) highlights the ecological relevance of drought in aseasonal tropical rainforests.</title>
        <authorList>
            <person name="Ng K.K.S."/>
            <person name="Kobayashi M.J."/>
            <person name="Fawcett J.A."/>
            <person name="Hatakeyama M."/>
            <person name="Paape T."/>
            <person name="Ng C.H."/>
            <person name="Ang C.C."/>
            <person name="Tnah L.H."/>
            <person name="Lee C.T."/>
            <person name="Nishiyama T."/>
            <person name="Sese J."/>
            <person name="O'Brien M.J."/>
            <person name="Copetti D."/>
            <person name="Mohd Noor M.I."/>
            <person name="Ong R.C."/>
            <person name="Putra M."/>
            <person name="Sireger I.Z."/>
            <person name="Indrioko S."/>
            <person name="Kosugi Y."/>
            <person name="Izuno A."/>
            <person name="Isagi Y."/>
            <person name="Lee S.L."/>
            <person name="Shimizu K.K."/>
        </authorList>
    </citation>
    <scope>NUCLEOTIDE SEQUENCE [LARGE SCALE GENOMIC DNA]</scope>
    <source>
        <strain evidence="14">214</strain>
    </source>
</reference>
<keyword evidence="4" id="KW-0812">Transmembrane</keyword>
<dbReference type="PROSITE" id="PS50969">
    <property type="entry name" value="FCP1"/>
    <property type="match status" value="1"/>
</dbReference>
<evidence type="ECO:0000256" key="4">
    <source>
        <dbReference type="ARBA" id="ARBA00022692"/>
    </source>
</evidence>
<dbReference type="Proteomes" id="UP001054252">
    <property type="component" value="Unassembled WGS sequence"/>
</dbReference>
<evidence type="ECO:0000313" key="15">
    <source>
        <dbReference type="Proteomes" id="UP001054252"/>
    </source>
</evidence>
<evidence type="ECO:0000256" key="9">
    <source>
        <dbReference type="ARBA" id="ARBA00023010"/>
    </source>
</evidence>
<comment type="subunit">
    <text evidence="12">Component of the TIM23 complex.</text>
</comment>
<dbReference type="Pfam" id="PF03031">
    <property type="entry name" value="NIF"/>
    <property type="match status" value="1"/>
</dbReference>
<name>A0AAV5K6L2_9ROSI</name>
<dbReference type="SUPFAM" id="SSF56784">
    <property type="entry name" value="HAD-like"/>
    <property type="match status" value="1"/>
</dbReference>
<evidence type="ECO:0000313" key="14">
    <source>
        <dbReference type="EMBL" id="GKV19409.1"/>
    </source>
</evidence>
<dbReference type="GO" id="GO:0015031">
    <property type="term" value="P:protein transport"/>
    <property type="evidence" value="ECO:0007669"/>
    <property type="project" value="UniProtKB-KW"/>
</dbReference>
<comment type="function">
    <text evidence="12">Essential component of the TIM23 complex, a complex that mediates the translocation of transit peptide-containing proteins across the mitochondrial inner membrane.</text>
</comment>
<dbReference type="EMBL" id="BPVZ01000052">
    <property type="protein sequence ID" value="GKV19409.1"/>
    <property type="molecule type" value="Genomic_DNA"/>
</dbReference>
<dbReference type="CDD" id="cd07521">
    <property type="entry name" value="HAD_FCP1-like"/>
    <property type="match status" value="1"/>
</dbReference>